<evidence type="ECO:0000313" key="4">
    <source>
        <dbReference type="Proteomes" id="UP000198546"/>
    </source>
</evidence>
<feature type="domain" description="HTH cro/C1-type" evidence="2">
    <location>
        <begin position="82"/>
        <end position="136"/>
    </location>
</feature>
<gene>
    <name evidence="3" type="ORF">SAMN04489747_0478</name>
</gene>
<dbReference type="SUPFAM" id="SSF47413">
    <property type="entry name" value="lambda repressor-like DNA-binding domains"/>
    <property type="match status" value="1"/>
</dbReference>
<dbReference type="Proteomes" id="UP000198546">
    <property type="component" value="Chromosome i"/>
</dbReference>
<evidence type="ECO:0000313" key="3">
    <source>
        <dbReference type="EMBL" id="SDD22224.1"/>
    </source>
</evidence>
<proteinExistence type="predicted"/>
<dbReference type="STRING" id="675864.SAMN04489747_0478"/>
<evidence type="ECO:0000256" key="1">
    <source>
        <dbReference type="SAM" id="MobiDB-lite"/>
    </source>
</evidence>
<dbReference type="InterPro" id="IPR001387">
    <property type="entry name" value="Cro/C1-type_HTH"/>
</dbReference>
<dbReference type="GO" id="GO:0003677">
    <property type="term" value="F:DNA binding"/>
    <property type="evidence" value="ECO:0007669"/>
    <property type="project" value="InterPro"/>
</dbReference>
<protein>
    <submittedName>
        <fullName evidence="3">Helix-turn-helix domain-containing protein</fullName>
    </submittedName>
</protein>
<dbReference type="PROSITE" id="PS50943">
    <property type="entry name" value="HTH_CROC1"/>
    <property type="match status" value="1"/>
</dbReference>
<dbReference type="EMBL" id="LT629688">
    <property type="protein sequence ID" value="SDD22224.1"/>
    <property type="molecule type" value="Genomic_DNA"/>
</dbReference>
<feature type="compositionally biased region" description="Basic and acidic residues" evidence="1">
    <location>
        <begin position="30"/>
        <end position="59"/>
    </location>
</feature>
<dbReference type="AlphaFoldDB" id="A0A1G6T007"/>
<dbReference type="SMART" id="SM00530">
    <property type="entry name" value="HTH_XRE"/>
    <property type="match status" value="1"/>
</dbReference>
<dbReference type="Gene3D" id="1.10.260.40">
    <property type="entry name" value="lambda repressor-like DNA-binding domains"/>
    <property type="match status" value="1"/>
</dbReference>
<organism evidence="3 4">
    <name type="scientific">Auraticoccus monumenti</name>
    <dbReference type="NCBI Taxonomy" id="675864"/>
    <lineage>
        <taxon>Bacteria</taxon>
        <taxon>Bacillati</taxon>
        <taxon>Actinomycetota</taxon>
        <taxon>Actinomycetes</taxon>
        <taxon>Propionibacteriales</taxon>
        <taxon>Propionibacteriaceae</taxon>
        <taxon>Auraticoccus</taxon>
    </lineage>
</organism>
<feature type="region of interest" description="Disordered" evidence="1">
    <location>
        <begin position="30"/>
        <end position="70"/>
    </location>
</feature>
<reference evidence="3 4" key="1">
    <citation type="submission" date="2016-10" db="EMBL/GenBank/DDBJ databases">
        <authorList>
            <person name="de Groot N.N."/>
        </authorList>
    </citation>
    <scope>NUCLEOTIDE SEQUENCE [LARGE SCALE GENOMIC DNA]</scope>
    <source>
        <strain evidence="3 4">MON 2.2</strain>
    </source>
</reference>
<dbReference type="CDD" id="cd00093">
    <property type="entry name" value="HTH_XRE"/>
    <property type="match status" value="1"/>
</dbReference>
<sequence>MARAGIRCERNRLPVADAATYRGPMGDLVPLDRHLDQHDTVRRDRAGRRPLDRGSEGGRARRPGPSRPVVEPLWREVTGRRLRDRRHALGETLAETSARAGVSTQYLSELERGLKDPSSEILAAVAGAVGLTLLDLTTGVVNDLASDRRVSGSPLRGPVALAA</sequence>
<evidence type="ECO:0000259" key="2">
    <source>
        <dbReference type="PROSITE" id="PS50943"/>
    </source>
</evidence>
<keyword evidence="4" id="KW-1185">Reference proteome</keyword>
<dbReference type="InterPro" id="IPR010982">
    <property type="entry name" value="Lambda_DNA-bd_dom_sf"/>
</dbReference>
<accession>A0A1G6T007</accession>
<dbReference type="Pfam" id="PF01381">
    <property type="entry name" value="HTH_3"/>
    <property type="match status" value="1"/>
</dbReference>
<name>A0A1G6T007_9ACTN</name>